<organism evidence="1">
    <name type="scientific">Spongospora subterranea</name>
    <dbReference type="NCBI Taxonomy" id="70186"/>
    <lineage>
        <taxon>Eukaryota</taxon>
        <taxon>Sar</taxon>
        <taxon>Rhizaria</taxon>
        <taxon>Endomyxa</taxon>
        <taxon>Phytomyxea</taxon>
        <taxon>Plasmodiophorida</taxon>
        <taxon>Plasmodiophoridae</taxon>
        <taxon>Spongospora</taxon>
    </lineage>
</organism>
<dbReference type="EMBL" id="HACM01011530">
    <property type="protein sequence ID" value="CRZ11972.1"/>
    <property type="molecule type" value="Transcribed_RNA"/>
</dbReference>
<accession>A0A0H5REL3</accession>
<dbReference type="AlphaFoldDB" id="A0A0H5REL3"/>
<proteinExistence type="predicted"/>
<sequence>MRPGQDVCVDRHRSEPSYRPKGLSLKRAIVLDFRLIELFTKVVWISHHIRAARTRSSEGPLDMDEFLEAIARMAMEAFSEGIVLGRRCEQQSISDRLLLFLLFLDTHREGSLLSRGSATTLHIPIEEQNGAVARKLQLEREIYRQLESETCILKHREEIR</sequence>
<reference evidence="1" key="1">
    <citation type="submission" date="2015-04" db="EMBL/GenBank/DDBJ databases">
        <title>The genome sequence of the plant pathogenic Rhizarian Plasmodiophora brassicae reveals insights in its biotrophic life cycle and the origin of chitin synthesis.</title>
        <authorList>
            <person name="Schwelm A."/>
            <person name="Fogelqvist J."/>
            <person name="Knaust A."/>
            <person name="Julke S."/>
            <person name="Lilja T."/>
            <person name="Dhandapani V."/>
            <person name="Bonilla-Rosso G."/>
            <person name="Karlsson M."/>
            <person name="Shevchenko A."/>
            <person name="Choi S.R."/>
            <person name="Kim H.G."/>
            <person name="Park J.Y."/>
            <person name="Lim Y.P."/>
            <person name="Ludwig-Muller J."/>
            <person name="Dixelius C."/>
        </authorList>
    </citation>
    <scope>NUCLEOTIDE SEQUENCE</scope>
    <source>
        <tissue evidence="1">Potato root galls</tissue>
    </source>
</reference>
<protein>
    <submittedName>
        <fullName evidence="1">Uncharacterized protein</fullName>
    </submittedName>
</protein>
<evidence type="ECO:0000313" key="1">
    <source>
        <dbReference type="EMBL" id="CRZ11972.1"/>
    </source>
</evidence>
<name>A0A0H5REL3_9EUKA</name>